<dbReference type="CDD" id="cd21675">
    <property type="entry name" value="SMP_TEX2"/>
    <property type="match status" value="1"/>
</dbReference>
<dbReference type="GO" id="GO:0005789">
    <property type="term" value="C:endoplasmic reticulum membrane"/>
    <property type="evidence" value="ECO:0007669"/>
    <property type="project" value="UniProtKB-SubCell"/>
</dbReference>
<dbReference type="EMBL" id="AHHD01000467">
    <property type="protein sequence ID" value="EKG11563.1"/>
    <property type="molecule type" value="Genomic_DNA"/>
</dbReference>
<dbReference type="eggNOG" id="KOG2238">
    <property type="taxonomic scope" value="Eukaryota"/>
</dbReference>
<accession>K2RAP7</accession>
<dbReference type="InParanoid" id="K2RAP7"/>
<proteinExistence type="predicted"/>
<organism evidence="3 4">
    <name type="scientific">Macrophomina phaseolina (strain MS6)</name>
    <name type="common">Charcoal rot fungus</name>
    <dbReference type="NCBI Taxonomy" id="1126212"/>
    <lineage>
        <taxon>Eukaryota</taxon>
        <taxon>Fungi</taxon>
        <taxon>Dikarya</taxon>
        <taxon>Ascomycota</taxon>
        <taxon>Pezizomycotina</taxon>
        <taxon>Dothideomycetes</taxon>
        <taxon>Dothideomycetes incertae sedis</taxon>
        <taxon>Botryosphaeriales</taxon>
        <taxon>Botryosphaeriaceae</taxon>
        <taxon>Macrophomina</taxon>
    </lineage>
</organism>
<dbReference type="GO" id="GO:1990456">
    <property type="term" value="P:mitochondrion-endoplasmic reticulum membrane tethering"/>
    <property type="evidence" value="ECO:0007669"/>
    <property type="project" value="TreeGrafter"/>
</dbReference>
<dbReference type="STRING" id="1126212.K2RAP7"/>
<evidence type="ECO:0000256" key="2">
    <source>
        <dbReference type="SAM" id="MobiDB-lite"/>
    </source>
</evidence>
<sequence length="253" mass="27923">MVLAGILKKLEGHVLIRVKPPPSNRLWVTFEFPPKMEMTIEPIVSSRQITYGMILRTIENRIREVVAETLVLPNWDDMPFFDTIAQPLRGGIWEDASKAPVTPDAAHDPPLDDTVVDDGSKHGEEPTVSQLVRKDEKTMSMPNLGDVDTPSLKPRKTARSVMSVSAASDSATTSGVEVRAAPVKPKSMRYQGHLFAVSANFSRGISCWVSSSAYRPAHRSIDSYRVEANASEQGCRGRGAGRKERARAVVWQN</sequence>
<dbReference type="GO" id="GO:0015914">
    <property type="term" value="P:phospholipid transport"/>
    <property type="evidence" value="ECO:0007669"/>
    <property type="project" value="TreeGrafter"/>
</dbReference>
<feature type="region of interest" description="Disordered" evidence="2">
    <location>
        <begin position="98"/>
        <end position="156"/>
    </location>
</feature>
<comment type="caution">
    <text evidence="3">The sequence shown here is derived from an EMBL/GenBank/DDBJ whole genome shotgun (WGS) entry which is preliminary data.</text>
</comment>
<dbReference type="OrthoDB" id="26740at2759"/>
<evidence type="ECO:0008006" key="5">
    <source>
        <dbReference type="Google" id="ProtNLM"/>
    </source>
</evidence>
<protein>
    <recommendedName>
        <fullName evidence="5">SMP-LTD domain-containing protein</fullName>
    </recommendedName>
</protein>
<dbReference type="Proteomes" id="UP000007129">
    <property type="component" value="Unassembled WGS sequence"/>
</dbReference>
<comment type="subcellular location">
    <subcellularLocation>
        <location evidence="1">Endoplasmic reticulum membrane</location>
    </subcellularLocation>
</comment>
<name>K2RAP7_MACPH</name>
<gene>
    <name evidence="3" type="ORF">MPH_11056</name>
</gene>
<dbReference type="VEuPathDB" id="FungiDB:MPH_11056"/>
<reference evidence="3 4" key="1">
    <citation type="journal article" date="2012" name="BMC Genomics">
        <title>Tools to kill: Genome of one of the most destructive plant pathogenic fungi Macrophomina phaseolina.</title>
        <authorList>
            <person name="Islam M.S."/>
            <person name="Haque M.S."/>
            <person name="Islam M.M."/>
            <person name="Emdad E.M."/>
            <person name="Halim A."/>
            <person name="Hossen Q.M.M."/>
            <person name="Hossain M.Z."/>
            <person name="Ahmed B."/>
            <person name="Rahim S."/>
            <person name="Rahman M.S."/>
            <person name="Alam M.M."/>
            <person name="Hou S."/>
            <person name="Wan X."/>
            <person name="Saito J.A."/>
            <person name="Alam M."/>
        </authorList>
    </citation>
    <scope>NUCLEOTIDE SEQUENCE [LARGE SCALE GENOMIC DNA]</scope>
    <source>
        <strain evidence="3 4">MS6</strain>
    </source>
</reference>
<evidence type="ECO:0000256" key="1">
    <source>
        <dbReference type="ARBA" id="ARBA00004586"/>
    </source>
</evidence>
<dbReference type="GO" id="GO:0032865">
    <property type="term" value="C:ERMES complex"/>
    <property type="evidence" value="ECO:0007669"/>
    <property type="project" value="TreeGrafter"/>
</dbReference>
<dbReference type="PANTHER" id="PTHR13466:SF19">
    <property type="entry name" value="NUCLEUS-VACUOLE JUNCTION PROTEIN 2"/>
    <property type="match status" value="1"/>
</dbReference>
<dbReference type="AlphaFoldDB" id="K2RAP7"/>
<dbReference type="GO" id="GO:0008289">
    <property type="term" value="F:lipid binding"/>
    <property type="evidence" value="ECO:0007669"/>
    <property type="project" value="TreeGrafter"/>
</dbReference>
<evidence type="ECO:0000313" key="3">
    <source>
        <dbReference type="EMBL" id="EKG11563.1"/>
    </source>
</evidence>
<dbReference type="PANTHER" id="PTHR13466">
    <property type="entry name" value="TEX2 PROTEIN-RELATED"/>
    <property type="match status" value="1"/>
</dbReference>
<dbReference type="HOGENOM" id="CLU_1098670_0_0_1"/>
<evidence type="ECO:0000313" key="4">
    <source>
        <dbReference type="Proteomes" id="UP000007129"/>
    </source>
</evidence>